<evidence type="ECO:0000313" key="1">
    <source>
        <dbReference type="EMBL" id="KAF2730135.1"/>
    </source>
</evidence>
<organism evidence="1 2">
    <name type="scientific">Polyplosphaeria fusca</name>
    <dbReference type="NCBI Taxonomy" id="682080"/>
    <lineage>
        <taxon>Eukaryota</taxon>
        <taxon>Fungi</taxon>
        <taxon>Dikarya</taxon>
        <taxon>Ascomycota</taxon>
        <taxon>Pezizomycotina</taxon>
        <taxon>Dothideomycetes</taxon>
        <taxon>Pleosporomycetidae</taxon>
        <taxon>Pleosporales</taxon>
        <taxon>Tetraplosphaeriaceae</taxon>
        <taxon>Polyplosphaeria</taxon>
    </lineage>
</organism>
<proteinExistence type="predicted"/>
<dbReference type="Proteomes" id="UP000799444">
    <property type="component" value="Unassembled WGS sequence"/>
</dbReference>
<gene>
    <name evidence="1" type="ORF">EJ04DRAFT_50586</name>
</gene>
<dbReference type="EMBL" id="ML996225">
    <property type="protein sequence ID" value="KAF2730135.1"/>
    <property type="molecule type" value="Genomic_DNA"/>
</dbReference>
<keyword evidence="2" id="KW-1185">Reference proteome</keyword>
<reference evidence="1" key="1">
    <citation type="journal article" date="2020" name="Stud. Mycol.">
        <title>101 Dothideomycetes genomes: a test case for predicting lifestyles and emergence of pathogens.</title>
        <authorList>
            <person name="Haridas S."/>
            <person name="Albert R."/>
            <person name="Binder M."/>
            <person name="Bloem J."/>
            <person name="Labutti K."/>
            <person name="Salamov A."/>
            <person name="Andreopoulos B."/>
            <person name="Baker S."/>
            <person name="Barry K."/>
            <person name="Bills G."/>
            <person name="Bluhm B."/>
            <person name="Cannon C."/>
            <person name="Castanera R."/>
            <person name="Culley D."/>
            <person name="Daum C."/>
            <person name="Ezra D."/>
            <person name="Gonzalez J."/>
            <person name="Henrissat B."/>
            <person name="Kuo A."/>
            <person name="Liang C."/>
            <person name="Lipzen A."/>
            <person name="Lutzoni F."/>
            <person name="Magnuson J."/>
            <person name="Mondo S."/>
            <person name="Nolan M."/>
            <person name="Ohm R."/>
            <person name="Pangilinan J."/>
            <person name="Park H.-J."/>
            <person name="Ramirez L."/>
            <person name="Alfaro M."/>
            <person name="Sun H."/>
            <person name="Tritt A."/>
            <person name="Yoshinaga Y."/>
            <person name="Zwiers L.-H."/>
            <person name="Turgeon B."/>
            <person name="Goodwin S."/>
            <person name="Spatafora J."/>
            <person name="Crous P."/>
            <person name="Grigoriev I."/>
        </authorList>
    </citation>
    <scope>NUCLEOTIDE SEQUENCE</scope>
    <source>
        <strain evidence="1">CBS 125425</strain>
    </source>
</reference>
<name>A0A9P4QR44_9PLEO</name>
<protein>
    <submittedName>
        <fullName evidence="1">Uncharacterized protein</fullName>
    </submittedName>
</protein>
<dbReference type="AlphaFoldDB" id="A0A9P4QR44"/>
<comment type="caution">
    <text evidence="1">The sequence shown here is derived from an EMBL/GenBank/DDBJ whole genome shotgun (WGS) entry which is preliminary data.</text>
</comment>
<accession>A0A9P4QR44</accession>
<sequence length="250" mass="28342">MQRRGRFDEASPPHLHRFAAFGLLSTCLFGFLPPLENSSQLGQLSRRHRYCIVHRLYRLDPHPWFPSQPKLPVPLQGSCRHVSAAHSGRLHVLMRLRYSEHPRIHGHPSNQHLMRCRPRSRLSAGAHITAKKPPVPSCRVDRKRPAESLSAVRQSVYAPPFTNCPCVVVQAQWGTSGGSSPEHTITDYHYGLYVTILSCSMFMSAYSNRRKGIMRERPTIRMQPGETRVPPCNRSASILQKVTKGMRPSV</sequence>
<evidence type="ECO:0000313" key="2">
    <source>
        <dbReference type="Proteomes" id="UP000799444"/>
    </source>
</evidence>